<organism evidence="1 2">
    <name type="scientific">Canavalia gladiata</name>
    <name type="common">Sword bean</name>
    <name type="synonym">Dolichos gladiatus</name>
    <dbReference type="NCBI Taxonomy" id="3824"/>
    <lineage>
        <taxon>Eukaryota</taxon>
        <taxon>Viridiplantae</taxon>
        <taxon>Streptophyta</taxon>
        <taxon>Embryophyta</taxon>
        <taxon>Tracheophyta</taxon>
        <taxon>Spermatophyta</taxon>
        <taxon>Magnoliopsida</taxon>
        <taxon>eudicotyledons</taxon>
        <taxon>Gunneridae</taxon>
        <taxon>Pentapetalae</taxon>
        <taxon>rosids</taxon>
        <taxon>fabids</taxon>
        <taxon>Fabales</taxon>
        <taxon>Fabaceae</taxon>
        <taxon>Papilionoideae</taxon>
        <taxon>50 kb inversion clade</taxon>
        <taxon>NPAAA clade</taxon>
        <taxon>indigoferoid/millettioid clade</taxon>
        <taxon>Phaseoleae</taxon>
        <taxon>Canavalia</taxon>
    </lineage>
</organism>
<evidence type="ECO:0000313" key="1">
    <source>
        <dbReference type="EMBL" id="KAK7323519.1"/>
    </source>
</evidence>
<evidence type="ECO:0000313" key="2">
    <source>
        <dbReference type="Proteomes" id="UP001367508"/>
    </source>
</evidence>
<dbReference type="AlphaFoldDB" id="A0AAN9KTZ8"/>
<dbReference type="Proteomes" id="UP001367508">
    <property type="component" value="Unassembled WGS sequence"/>
</dbReference>
<reference evidence="1 2" key="1">
    <citation type="submission" date="2024-01" db="EMBL/GenBank/DDBJ databases">
        <title>The genomes of 5 underutilized Papilionoideae crops provide insights into root nodulation and disease resistanc.</title>
        <authorList>
            <person name="Jiang F."/>
        </authorList>
    </citation>
    <scope>NUCLEOTIDE SEQUENCE [LARGE SCALE GENOMIC DNA]</scope>
    <source>
        <strain evidence="1">LVBAO_FW01</strain>
        <tissue evidence="1">Leaves</tissue>
    </source>
</reference>
<comment type="caution">
    <text evidence="1">The sequence shown here is derived from an EMBL/GenBank/DDBJ whole genome shotgun (WGS) entry which is preliminary data.</text>
</comment>
<keyword evidence="2" id="KW-1185">Reference proteome</keyword>
<sequence>MVDTLARHSRPAIDPCTRHSMLIFPLAPTQSPSAVRIHHQASPKPSQIALQLGVVKLQWAAITEAKQAAQPSGLLVPPRVPDPRNGKVCVKRAYFAIISWMWKEKNSV</sequence>
<gene>
    <name evidence="1" type="ORF">VNO77_26996</name>
</gene>
<dbReference type="EMBL" id="JAYMYQ010000006">
    <property type="protein sequence ID" value="KAK7323519.1"/>
    <property type="molecule type" value="Genomic_DNA"/>
</dbReference>
<protein>
    <submittedName>
        <fullName evidence="1">Uncharacterized protein</fullName>
    </submittedName>
</protein>
<proteinExistence type="predicted"/>
<name>A0AAN9KTZ8_CANGL</name>
<accession>A0AAN9KTZ8</accession>